<dbReference type="GeneID" id="64859039"/>
<evidence type="ECO:0000313" key="1">
    <source>
        <dbReference type="EMBL" id="CAB4255974.1"/>
    </source>
</evidence>
<dbReference type="EMBL" id="CAEFZW010000008">
    <property type="protein sequence ID" value="CAB4255974.1"/>
    <property type="molecule type" value="Genomic_DNA"/>
</dbReference>
<organism evidence="1 2">
    <name type="scientific">Maudiozyma barnettii</name>
    <dbReference type="NCBI Taxonomy" id="61262"/>
    <lineage>
        <taxon>Eukaryota</taxon>
        <taxon>Fungi</taxon>
        <taxon>Dikarya</taxon>
        <taxon>Ascomycota</taxon>
        <taxon>Saccharomycotina</taxon>
        <taxon>Saccharomycetes</taxon>
        <taxon>Saccharomycetales</taxon>
        <taxon>Saccharomycetaceae</taxon>
        <taxon>Maudiozyma</taxon>
    </lineage>
</organism>
<dbReference type="RefSeq" id="XP_041407818.1">
    <property type="nucleotide sequence ID" value="XM_041551884.1"/>
</dbReference>
<gene>
    <name evidence="1" type="ORF">KABA2_08S00330</name>
</gene>
<reference evidence="1 2" key="1">
    <citation type="submission" date="2020-05" db="EMBL/GenBank/DDBJ databases">
        <authorList>
            <person name="Casaregola S."/>
            <person name="Devillers H."/>
            <person name="Grondin C."/>
        </authorList>
    </citation>
    <scope>NUCLEOTIDE SEQUENCE [LARGE SCALE GENOMIC DNA]</scope>
    <source>
        <strain evidence="1 2">CLIB 1767</strain>
    </source>
</reference>
<dbReference type="OrthoDB" id="4060534at2759"/>
<keyword evidence="2" id="KW-1185">Reference proteome</keyword>
<comment type="caution">
    <text evidence="1">The sequence shown here is derived from an EMBL/GenBank/DDBJ whole genome shotgun (WGS) entry which is preliminary data.</text>
</comment>
<dbReference type="Proteomes" id="UP000644660">
    <property type="component" value="Unassembled WGS sequence"/>
</dbReference>
<sequence length="251" mass="29417">MTQYLSFCSQYIKTIKTFPSESVTVSKWSTQVKFAIAAEQLATDDQWLFLPPTSKKKITLLIHIEYNNQRLTDKELQIIMIQLDKKKEFWESIYFNNYNDITVERDIRIQLECQLWTQSRINDLLESERLEDCNVEQPSKINFIEELLVSVSFHSTNDLEKELDSFKSHLSEYMASLMISQLEFRFPLVFSKIAKKRVKEQENSFFVISQAIKGNSSLVLKFIRMIHVDQTSLSAFQILSSSEFPANLQII</sequence>
<dbReference type="Pfam" id="PF21736">
    <property type="entry name" value="REC102"/>
    <property type="match status" value="1"/>
</dbReference>
<proteinExistence type="predicted"/>
<dbReference type="AlphaFoldDB" id="A0A8H2VIP4"/>
<name>A0A8H2VIP4_9SACH</name>
<protein>
    <submittedName>
        <fullName evidence="1">Similar to Saccharomyces cerevisiae YLR329W REC102 Protein involved in early stages of meiotic recombination</fullName>
    </submittedName>
</protein>
<accession>A0A8H2VIP4</accession>
<evidence type="ECO:0000313" key="2">
    <source>
        <dbReference type="Proteomes" id="UP000644660"/>
    </source>
</evidence>
<dbReference type="InterPro" id="IPR048920">
    <property type="entry name" value="REC102"/>
</dbReference>